<feature type="transmembrane region" description="Helical" evidence="3">
    <location>
        <begin position="20"/>
        <end position="44"/>
    </location>
</feature>
<keyword evidence="6" id="KW-1185">Reference proteome</keyword>
<organism evidence="5 6">
    <name type="scientific">Aliiroseovarius zhejiangensis</name>
    <dbReference type="NCBI Taxonomy" id="1632025"/>
    <lineage>
        <taxon>Bacteria</taxon>
        <taxon>Pseudomonadati</taxon>
        <taxon>Pseudomonadota</taxon>
        <taxon>Alphaproteobacteria</taxon>
        <taxon>Rhodobacterales</taxon>
        <taxon>Paracoccaceae</taxon>
        <taxon>Aliiroseovarius</taxon>
    </lineage>
</organism>
<protein>
    <submittedName>
        <fullName evidence="5">Flagellar motor protein</fullName>
    </submittedName>
</protein>
<dbReference type="PROSITE" id="PS51123">
    <property type="entry name" value="OMPA_2"/>
    <property type="match status" value="1"/>
</dbReference>
<name>A0ABQ3J0S2_9RHOB</name>
<keyword evidence="5" id="KW-0966">Cell projection</keyword>
<dbReference type="Pfam" id="PF00691">
    <property type="entry name" value="OmpA"/>
    <property type="match status" value="1"/>
</dbReference>
<sequence length="578" mass="62068">MALTRRSVQRMSGSIWPGFVDAMTALLLVLMFVLTIFMIVQFILRETISGQADELDELSSQVAGLADALGLERARTAELEGELGSLNATLAEARSESEAQAALIARLTAQTEAQAGELAAQAARITSFEAQVATLLAERDQALSEGAALSATVEELEAAQARILSEQEALTLALAKARGEVDASAEAARLAAAKREALEALVADLEAKADEQAAALNEEEASRLAEAAAAAALRERLKTADEELTAMTLALEAERKRAEESLTLLAAARAAGVDLETRLATALTELDAQSEDLAELPELRAQLQAALAARLAAESQVDETLSAAEERARLLAAANLELAEKEAESAESQRKIALLNEQVAALRTQLGSLQAILDEGNARDAEAQVQIQKLGSELNAALARVAAEERKRAALEEAERKRLEEEAKELAAYRSEFFGKLKQVLADREGVQIVGDRFVFSSEVLFTSAEATLQPQGKAQVANVAALLSEVAGEIPDEVDWIIRVDGHTDNVPLSGTGRYRNNWELSQARALSVVEYMINDLGFPPNRLAATGFGEYRPVNTANTPEARAQNRRIELKLTER</sequence>
<comment type="caution">
    <text evidence="5">The sequence shown here is derived from an EMBL/GenBank/DDBJ whole genome shotgun (WGS) entry which is preliminary data.</text>
</comment>
<feature type="coiled-coil region" evidence="2">
    <location>
        <begin position="324"/>
        <end position="432"/>
    </location>
</feature>
<keyword evidence="3" id="KW-1133">Transmembrane helix</keyword>
<keyword evidence="5" id="KW-0969">Cilium</keyword>
<dbReference type="InterPro" id="IPR006665">
    <property type="entry name" value="OmpA-like"/>
</dbReference>
<dbReference type="EMBL" id="BNCH01000003">
    <property type="protein sequence ID" value="GHE97739.1"/>
    <property type="molecule type" value="Genomic_DNA"/>
</dbReference>
<dbReference type="Gene3D" id="3.30.1330.60">
    <property type="entry name" value="OmpA-like domain"/>
    <property type="match status" value="1"/>
</dbReference>
<evidence type="ECO:0000256" key="3">
    <source>
        <dbReference type="SAM" id="Phobius"/>
    </source>
</evidence>
<evidence type="ECO:0000313" key="5">
    <source>
        <dbReference type="EMBL" id="GHE97739.1"/>
    </source>
</evidence>
<evidence type="ECO:0000259" key="4">
    <source>
        <dbReference type="PROSITE" id="PS51123"/>
    </source>
</evidence>
<dbReference type="CDD" id="cd07185">
    <property type="entry name" value="OmpA_C-like"/>
    <property type="match status" value="1"/>
</dbReference>
<gene>
    <name evidence="5" type="ORF">GCM10016455_17880</name>
</gene>
<dbReference type="PANTHER" id="PTHR30329">
    <property type="entry name" value="STATOR ELEMENT OF FLAGELLAR MOTOR COMPLEX"/>
    <property type="match status" value="1"/>
</dbReference>
<evidence type="ECO:0000256" key="2">
    <source>
        <dbReference type="SAM" id="Coils"/>
    </source>
</evidence>
<accession>A0ABQ3J0S2</accession>
<reference evidence="6" key="1">
    <citation type="journal article" date="2019" name="Int. J. Syst. Evol. Microbiol.">
        <title>The Global Catalogue of Microorganisms (GCM) 10K type strain sequencing project: providing services to taxonomists for standard genome sequencing and annotation.</title>
        <authorList>
            <consortium name="The Broad Institute Genomics Platform"/>
            <consortium name="The Broad Institute Genome Sequencing Center for Infectious Disease"/>
            <person name="Wu L."/>
            <person name="Ma J."/>
        </authorList>
    </citation>
    <scope>NUCLEOTIDE SEQUENCE [LARGE SCALE GENOMIC DNA]</scope>
    <source>
        <strain evidence="6">KCTC 42443</strain>
    </source>
</reference>
<dbReference type="Proteomes" id="UP000609802">
    <property type="component" value="Unassembled WGS sequence"/>
</dbReference>
<dbReference type="InterPro" id="IPR036737">
    <property type="entry name" value="OmpA-like_sf"/>
</dbReference>
<evidence type="ECO:0000256" key="1">
    <source>
        <dbReference type="PROSITE-ProRule" id="PRU00473"/>
    </source>
</evidence>
<evidence type="ECO:0000313" key="6">
    <source>
        <dbReference type="Proteomes" id="UP000609802"/>
    </source>
</evidence>
<dbReference type="SUPFAM" id="SSF103088">
    <property type="entry name" value="OmpA-like"/>
    <property type="match status" value="1"/>
</dbReference>
<keyword evidence="1 3" id="KW-0472">Membrane</keyword>
<dbReference type="PANTHER" id="PTHR30329:SF21">
    <property type="entry name" value="LIPOPROTEIN YIAD-RELATED"/>
    <property type="match status" value="1"/>
</dbReference>
<keyword evidence="5" id="KW-0282">Flagellum</keyword>
<proteinExistence type="predicted"/>
<feature type="domain" description="OmpA-like" evidence="4">
    <location>
        <begin position="450"/>
        <end position="578"/>
    </location>
</feature>
<dbReference type="NCBIfam" id="NF006542">
    <property type="entry name" value="PRK09039.1-1"/>
    <property type="match status" value="2"/>
</dbReference>
<feature type="coiled-coil region" evidence="2">
    <location>
        <begin position="188"/>
        <end position="257"/>
    </location>
</feature>
<feature type="coiled-coil region" evidence="2">
    <location>
        <begin position="76"/>
        <end position="110"/>
    </location>
</feature>
<keyword evidence="2" id="KW-0175">Coiled coil</keyword>
<keyword evidence="3" id="KW-0812">Transmembrane</keyword>
<dbReference type="RefSeq" id="WP_191286165.1">
    <property type="nucleotide sequence ID" value="NZ_BNCH01000003.1"/>
</dbReference>
<dbReference type="InterPro" id="IPR050330">
    <property type="entry name" value="Bact_OuterMem_StrucFunc"/>
</dbReference>